<dbReference type="OrthoDB" id="67566at2759"/>
<evidence type="ECO:0000256" key="1">
    <source>
        <dbReference type="ARBA" id="ARBA00002791"/>
    </source>
</evidence>
<evidence type="ECO:0000256" key="2">
    <source>
        <dbReference type="ARBA" id="ARBA00004477"/>
    </source>
</evidence>
<dbReference type="VEuPathDB" id="FungiDB:SPPG_07873"/>
<keyword evidence="5 10" id="KW-0732">Signal</keyword>
<keyword evidence="4 9" id="KW-0812">Transmembrane</keyword>
<feature type="signal peptide" evidence="10">
    <location>
        <begin position="1"/>
        <end position="27"/>
    </location>
</feature>
<keyword evidence="6" id="KW-0256">Endoplasmic reticulum</keyword>
<dbReference type="RefSeq" id="XP_016604700.1">
    <property type="nucleotide sequence ID" value="XM_016756023.1"/>
</dbReference>
<evidence type="ECO:0000256" key="3">
    <source>
        <dbReference type="ARBA" id="ARBA00009561"/>
    </source>
</evidence>
<comment type="similarity">
    <text evidence="3">Belongs to the OST3/OST6 family.</text>
</comment>
<dbReference type="InParanoid" id="A0A0L0H583"/>
<dbReference type="EMBL" id="KQ257467">
    <property type="protein sequence ID" value="KNC96660.1"/>
    <property type="molecule type" value="Genomic_DNA"/>
</dbReference>
<dbReference type="Gene3D" id="3.40.30.10">
    <property type="entry name" value="Glutaredoxin"/>
    <property type="match status" value="1"/>
</dbReference>
<feature type="transmembrane region" description="Helical" evidence="9">
    <location>
        <begin position="214"/>
        <end position="232"/>
    </location>
</feature>
<protein>
    <recommendedName>
        <fullName evidence="13">Magnesium transporter protein 1</fullName>
    </recommendedName>
</protein>
<gene>
    <name evidence="11" type="ORF">SPPG_07873</name>
</gene>
<dbReference type="InterPro" id="IPR021149">
    <property type="entry name" value="OligosaccharylTrfase_OST3/OST6"/>
</dbReference>
<evidence type="ECO:0000256" key="9">
    <source>
        <dbReference type="SAM" id="Phobius"/>
    </source>
</evidence>
<proteinExistence type="inferred from homology"/>
<evidence type="ECO:0000256" key="8">
    <source>
        <dbReference type="ARBA" id="ARBA00023136"/>
    </source>
</evidence>
<evidence type="ECO:0000256" key="7">
    <source>
        <dbReference type="ARBA" id="ARBA00022989"/>
    </source>
</evidence>
<dbReference type="GO" id="GO:0018279">
    <property type="term" value="P:protein N-linked glycosylation via asparagine"/>
    <property type="evidence" value="ECO:0007669"/>
    <property type="project" value="TreeGrafter"/>
</dbReference>
<dbReference type="PANTHER" id="PTHR12692:SF0">
    <property type="entry name" value="GH11935P"/>
    <property type="match status" value="1"/>
</dbReference>
<dbReference type="SUPFAM" id="SSF52833">
    <property type="entry name" value="Thioredoxin-like"/>
    <property type="match status" value="1"/>
</dbReference>
<evidence type="ECO:0000256" key="6">
    <source>
        <dbReference type="ARBA" id="ARBA00022824"/>
    </source>
</evidence>
<dbReference type="Proteomes" id="UP000053201">
    <property type="component" value="Unassembled WGS sequence"/>
</dbReference>
<reference evidence="11 12" key="1">
    <citation type="submission" date="2009-08" db="EMBL/GenBank/DDBJ databases">
        <title>The Genome Sequence of Spizellomyces punctatus strain DAOM BR117.</title>
        <authorList>
            <consortium name="The Broad Institute Genome Sequencing Platform"/>
            <person name="Russ C."/>
            <person name="Cuomo C."/>
            <person name="Shea T."/>
            <person name="Young S.K."/>
            <person name="Zeng Q."/>
            <person name="Koehrsen M."/>
            <person name="Haas B."/>
            <person name="Borodovsky M."/>
            <person name="Guigo R."/>
            <person name="Alvarado L."/>
            <person name="Berlin A."/>
            <person name="Bochicchio J."/>
            <person name="Borenstein D."/>
            <person name="Chapman S."/>
            <person name="Chen Z."/>
            <person name="Engels R."/>
            <person name="Freedman E."/>
            <person name="Gellesch M."/>
            <person name="Goldberg J."/>
            <person name="Griggs A."/>
            <person name="Gujja S."/>
            <person name="Heiman D."/>
            <person name="Hepburn T."/>
            <person name="Howarth C."/>
            <person name="Jen D."/>
            <person name="Larson L."/>
            <person name="Lewis B."/>
            <person name="Mehta T."/>
            <person name="Park D."/>
            <person name="Pearson M."/>
            <person name="Roberts A."/>
            <person name="Saif S."/>
            <person name="Shenoy N."/>
            <person name="Sisk P."/>
            <person name="Stolte C."/>
            <person name="Sykes S."/>
            <person name="Thomson T."/>
            <person name="Walk T."/>
            <person name="White J."/>
            <person name="Yandava C."/>
            <person name="Burger G."/>
            <person name="Gray M.W."/>
            <person name="Holland P.W.H."/>
            <person name="King N."/>
            <person name="Lang F.B.F."/>
            <person name="Roger A.J."/>
            <person name="Ruiz-Trillo I."/>
            <person name="Lander E."/>
            <person name="Nusbaum C."/>
        </authorList>
    </citation>
    <scope>NUCLEOTIDE SEQUENCE [LARGE SCALE GENOMIC DNA]</scope>
    <source>
        <strain evidence="11 12">DAOM BR117</strain>
    </source>
</reference>
<evidence type="ECO:0000313" key="12">
    <source>
        <dbReference type="Proteomes" id="UP000053201"/>
    </source>
</evidence>
<dbReference type="GO" id="GO:0008250">
    <property type="term" value="C:oligosaccharyltransferase complex"/>
    <property type="evidence" value="ECO:0007669"/>
    <property type="project" value="TreeGrafter"/>
</dbReference>
<keyword evidence="12" id="KW-1185">Reference proteome</keyword>
<dbReference type="FunCoup" id="A0A0L0H583">
    <property type="interactions" value="218"/>
</dbReference>
<evidence type="ECO:0008006" key="13">
    <source>
        <dbReference type="Google" id="ProtNLM"/>
    </source>
</evidence>
<evidence type="ECO:0000313" key="11">
    <source>
        <dbReference type="EMBL" id="KNC96660.1"/>
    </source>
</evidence>
<dbReference type="eggNOG" id="KOG2603">
    <property type="taxonomic scope" value="Eukaryota"/>
</dbReference>
<feature type="transmembrane region" description="Helical" evidence="9">
    <location>
        <begin position="265"/>
        <end position="283"/>
    </location>
</feature>
<name>A0A0L0H583_SPIPD</name>
<dbReference type="AlphaFoldDB" id="A0A0L0H583"/>
<dbReference type="Pfam" id="PF04756">
    <property type="entry name" value="OST3_OST6"/>
    <property type="match status" value="1"/>
</dbReference>
<comment type="subcellular location">
    <subcellularLocation>
        <location evidence="2">Endoplasmic reticulum membrane</location>
        <topology evidence="2">Multi-pass membrane protein</topology>
    </subcellularLocation>
</comment>
<sequence length="328" mass="36450">MMRPPGRLAYLAGFLFAVALLAGGCNAYSSAYKVKRLEEKSSRNGLKLNAEDFDLFTEAPRNYSFFVTLTALAPEMGCAPCRQFDSEFKLVASSWGRVAVPGKLYFGTVDFSDGREVFQKLHVTNVPMVLHFPPTEGPDATGSDQYELYDLNRRGLSAEALVEHVEKAAHVKFPLRRPINFAYYATVAISILGLLALLKLVAGHLLVLVQNRKIWSTAVIGWTILMCSGHMWNSIRGPPYTGVRNNRPEIVAPGFQNQFILESQIVGLLYAAAAVMFVALVKKTPGISDPAMQRTAVLGFVFGFIVLYSFLLRFFRLKNGSYPFKLLF</sequence>
<dbReference type="STRING" id="645134.A0A0L0H583"/>
<dbReference type="GeneID" id="27691059"/>
<evidence type="ECO:0000256" key="5">
    <source>
        <dbReference type="ARBA" id="ARBA00022729"/>
    </source>
</evidence>
<keyword evidence="7 9" id="KW-1133">Transmembrane helix</keyword>
<dbReference type="PROSITE" id="PS51257">
    <property type="entry name" value="PROKAR_LIPOPROTEIN"/>
    <property type="match status" value="1"/>
</dbReference>
<keyword evidence="8 9" id="KW-0472">Membrane</keyword>
<feature type="transmembrane region" description="Helical" evidence="9">
    <location>
        <begin position="181"/>
        <end position="202"/>
    </location>
</feature>
<feature type="chain" id="PRO_5005539689" description="Magnesium transporter protein 1" evidence="10">
    <location>
        <begin position="28"/>
        <end position="328"/>
    </location>
</feature>
<feature type="transmembrane region" description="Helical" evidence="9">
    <location>
        <begin position="295"/>
        <end position="315"/>
    </location>
</feature>
<dbReference type="OMA" id="VLFGMYS"/>
<dbReference type="PANTHER" id="PTHR12692">
    <property type="entry name" value="DOLICHYL-DIPHOSPHOOLIGOSACCHARIDE--PROTEIN GLYCOSYLTRANSFERASE-RELATED"/>
    <property type="match status" value="1"/>
</dbReference>
<organism evidence="11 12">
    <name type="scientific">Spizellomyces punctatus (strain DAOM BR117)</name>
    <dbReference type="NCBI Taxonomy" id="645134"/>
    <lineage>
        <taxon>Eukaryota</taxon>
        <taxon>Fungi</taxon>
        <taxon>Fungi incertae sedis</taxon>
        <taxon>Chytridiomycota</taxon>
        <taxon>Chytridiomycota incertae sedis</taxon>
        <taxon>Chytridiomycetes</taxon>
        <taxon>Spizellomycetales</taxon>
        <taxon>Spizellomycetaceae</taxon>
        <taxon>Spizellomyces</taxon>
    </lineage>
</organism>
<dbReference type="InterPro" id="IPR036249">
    <property type="entry name" value="Thioredoxin-like_sf"/>
</dbReference>
<evidence type="ECO:0000256" key="4">
    <source>
        <dbReference type="ARBA" id="ARBA00022692"/>
    </source>
</evidence>
<comment type="function">
    <text evidence="1">Subunit of the oligosaccharyl transferase (OST) complex that catalyzes the initial transfer of a defined glycan (Glc(3)Man(9)GlcNAc(2) in eukaryotes) from the lipid carrier dolichol-pyrophosphate to an asparagine residue within an Asn-X-Ser/Thr consensus motif in nascent polypeptide chains, the first step in protein N-glycosylation. N-glycosylation occurs cotranslationally and the complex associates with the Sec61 complex at the channel-forming translocon complex that mediates protein translocation across the endoplasmic reticulum (ER). All subunits are required for a maximal enzyme activity.</text>
</comment>
<accession>A0A0L0H583</accession>
<evidence type="ECO:0000256" key="10">
    <source>
        <dbReference type="SAM" id="SignalP"/>
    </source>
</evidence>